<evidence type="ECO:0000259" key="3">
    <source>
        <dbReference type="PROSITE" id="PS50943"/>
    </source>
</evidence>
<dbReference type="RefSeq" id="WP_168548976.1">
    <property type="nucleotide sequence ID" value="NZ_JAAXPR010000006.1"/>
</dbReference>
<dbReference type="InterPro" id="IPR010982">
    <property type="entry name" value="Lambda_DNA-bd_dom_sf"/>
</dbReference>
<feature type="domain" description="HTH cro/C1-type" evidence="3">
    <location>
        <begin position="7"/>
        <end position="61"/>
    </location>
</feature>
<name>A0A7X6S1I8_9STRE</name>
<dbReference type="InterPro" id="IPR001387">
    <property type="entry name" value="Cro/C1-type_HTH"/>
</dbReference>
<feature type="transmembrane region" description="Helical" evidence="2">
    <location>
        <begin position="78"/>
        <end position="96"/>
    </location>
</feature>
<protein>
    <submittedName>
        <fullName evidence="4">Helix-turn-helix transcriptional regulator</fullName>
    </submittedName>
</protein>
<dbReference type="PANTHER" id="PTHR46558:SF13">
    <property type="entry name" value="HTH-TYPE TRANSCRIPTIONAL REGULATOR IMMR"/>
    <property type="match status" value="1"/>
</dbReference>
<evidence type="ECO:0000313" key="4">
    <source>
        <dbReference type="EMBL" id="NKZ20221.1"/>
    </source>
</evidence>
<organism evidence="4 5">
    <name type="scientific">Streptococcus ovuberis</name>
    <dbReference type="NCBI Taxonomy" id="1936207"/>
    <lineage>
        <taxon>Bacteria</taxon>
        <taxon>Bacillati</taxon>
        <taxon>Bacillota</taxon>
        <taxon>Bacilli</taxon>
        <taxon>Lactobacillales</taxon>
        <taxon>Streptococcaceae</taxon>
        <taxon>Streptococcus</taxon>
    </lineage>
</organism>
<dbReference type="PANTHER" id="PTHR46558">
    <property type="entry name" value="TRACRIPTIONAL REGULATORY PROTEIN-RELATED-RELATED"/>
    <property type="match status" value="1"/>
</dbReference>
<reference evidence="4 5" key="1">
    <citation type="submission" date="2020-04" db="EMBL/GenBank/DDBJ databases">
        <title>MicrobeNet Type strains.</title>
        <authorList>
            <person name="Nicholson A.C."/>
        </authorList>
    </citation>
    <scope>NUCLEOTIDE SEQUENCE [LARGE SCALE GENOMIC DNA]</scope>
    <source>
        <strain evidence="4 5">CCUG 69612</strain>
    </source>
</reference>
<dbReference type="AlphaFoldDB" id="A0A7X6S1I8"/>
<dbReference type="PROSITE" id="PS50943">
    <property type="entry name" value="HTH_CROC1"/>
    <property type="match status" value="1"/>
</dbReference>
<keyword evidence="2" id="KW-0472">Membrane</keyword>
<keyword evidence="2" id="KW-1133">Transmembrane helix</keyword>
<dbReference type="Pfam" id="PF01381">
    <property type="entry name" value="HTH_3"/>
    <property type="match status" value="1"/>
</dbReference>
<evidence type="ECO:0000256" key="1">
    <source>
        <dbReference type="ARBA" id="ARBA00023125"/>
    </source>
</evidence>
<keyword evidence="2" id="KW-0812">Transmembrane</keyword>
<evidence type="ECO:0000313" key="5">
    <source>
        <dbReference type="Proteomes" id="UP000522720"/>
    </source>
</evidence>
<dbReference type="Gene3D" id="1.10.260.40">
    <property type="entry name" value="lambda repressor-like DNA-binding domains"/>
    <property type="match status" value="1"/>
</dbReference>
<evidence type="ECO:0000256" key="2">
    <source>
        <dbReference type="SAM" id="Phobius"/>
    </source>
</evidence>
<gene>
    <name evidence="4" type="ORF">HF992_05100</name>
</gene>
<proteinExistence type="predicted"/>
<keyword evidence="1" id="KW-0238">DNA-binding</keyword>
<keyword evidence="5" id="KW-1185">Reference proteome</keyword>
<dbReference type="EMBL" id="JAAXPR010000006">
    <property type="protein sequence ID" value="NKZ20221.1"/>
    <property type="molecule type" value="Genomic_DNA"/>
</dbReference>
<dbReference type="Proteomes" id="UP000522720">
    <property type="component" value="Unassembled WGS sequence"/>
</dbReference>
<dbReference type="SMART" id="SM00530">
    <property type="entry name" value="HTH_XRE"/>
    <property type="match status" value="1"/>
</dbReference>
<dbReference type="GO" id="GO:0003677">
    <property type="term" value="F:DNA binding"/>
    <property type="evidence" value="ECO:0007669"/>
    <property type="project" value="UniProtKB-KW"/>
</dbReference>
<dbReference type="SUPFAM" id="SSF47413">
    <property type="entry name" value="lambda repressor-like DNA-binding domains"/>
    <property type="match status" value="1"/>
</dbReference>
<accession>A0A7X6S1I8</accession>
<dbReference type="CDD" id="cd00093">
    <property type="entry name" value="HTH_XRE"/>
    <property type="match status" value="1"/>
</dbReference>
<sequence length="123" mass="14275">MTLGQDLKARRLAAGYSQEEVAELLLVSRQTVINWEKDRHLPDVENISRLAELYQLSMDELYGQREKQSHSFTKSSHLKHYLILLGILLLGSVVSFEGINLMLVLLLVQLLCYIWSEIYHYII</sequence>
<comment type="caution">
    <text evidence="4">The sequence shown here is derived from an EMBL/GenBank/DDBJ whole genome shotgun (WGS) entry which is preliminary data.</text>
</comment>